<dbReference type="PANTHER" id="PTHR42781:SF4">
    <property type="entry name" value="SPERMIDINE_PUTRESCINE IMPORT ATP-BINDING PROTEIN POTA"/>
    <property type="match status" value="1"/>
</dbReference>
<accession>A0A917R459</accession>
<keyword evidence="2" id="KW-0547">Nucleotide-binding</keyword>
<evidence type="ECO:0000256" key="1">
    <source>
        <dbReference type="ARBA" id="ARBA00022448"/>
    </source>
</evidence>
<dbReference type="Gene3D" id="3.40.50.300">
    <property type="entry name" value="P-loop containing nucleotide triphosphate hydrolases"/>
    <property type="match status" value="1"/>
</dbReference>
<dbReference type="InterPro" id="IPR003439">
    <property type="entry name" value="ABC_transporter-like_ATP-bd"/>
</dbReference>
<protein>
    <recommendedName>
        <fullName evidence="4">ABC transporter domain-containing protein</fullName>
    </recommendedName>
</protein>
<dbReference type="EMBL" id="BMNT01000018">
    <property type="protein sequence ID" value="GGK89783.1"/>
    <property type="molecule type" value="Genomic_DNA"/>
</dbReference>
<evidence type="ECO:0000259" key="4">
    <source>
        <dbReference type="PROSITE" id="PS50893"/>
    </source>
</evidence>
<feature type="domain" description="ABC transporter" evidence="4">
    <location>
        <begin position="2"/>
        <end position="229"/>
    </location>
</feature>
<dbReference type="PROSITE" id="PS50893">
    <property type="entry name" value="ABC_TRANSPORTER_2"/>
    <property type="match status" value="1"/>
</dbReference>
<keyword evidence="1" id="KW-0813">Transport</keyword>
<evidence type="ECO:0000313" key="6">
    <source>
        <dbReference type="Proteomes" id="UP000645217"/>
    </source>
</evidence>
<reference evidence="5" key="2">
    <citation type="submission" date="2020-09" db="EMBL/GenBank/DDBJ databases">
        <authorList>
            <person name="Sun Q."/>
            <person name="Ohkuma M."/>
        </authorList>
    </citation>
    <scope>NUCLEOTIDE SEQUENCE</scope>
    <source>
        <strain evidence="5">JCM 13064</strain>
    </source>
</reference>
<proteinExistence type="predicted"/>
<dbReference type="AlphaFoldDB" id="A0A917R459"/>
<gene>
    <name evidence="5" type="ORF">GCM10007964_35570</name>
</gene>
<evidence type="ECO:0000256" key="2">
    <source>
        <dbReference type="ARBA" id="ARBA00022741"/>
    </source>
</evidence>
<dbReference type="InterPro" id="IPR027417">
    <property type="entry name" value="P-loop_NTPase"/>
</dbReference>
<sequence length="245" mass="25394">MIDAHLVAERPPFLLDARLRVAAGEVLALLGPPGAGKTTALRIIAGLAVPTGGHVLLDDVPLHARPPARRAVGMVLRDPLLFGHLSVLDNVAFGPRRHGAGRAEARRVAAAWLADAGLGALADAAPGELTPGQARRASLVRTLAAGPRVLLLDDPLGGLPDDTRRELRALLRRHLSCFAGACVLVTDDPGEAAALAARVAVLEGGAITQEGTPEEVSRYPRTRYAASLAACRGTASVIQGPGHVR</sequence>
<dbReference type="RefSeq" id="WP_189164130.1">
    <property type="nucleotide sequence ID" value="NZ_BMNT01000018.1"/>
</dbReference>
<dbReference type="Proteomes" id="UP000645217">
    <property type="component" value="Unassembled WGS sequence"/>
</dbReference>
<keyword evidence="3" id="KW-0067">ATP-binding</keyword>
<reference evidence="5" key="1">
    <citation type="journal article" date="2014" name="Int. J. Syst. Evol. Microbiol.">
        <title>Complete genome sequence of Corynebacterium casei LMG S-19264T (=DSM 44701T), isolated from a smear-ripened cheese.</title>
        <authorList>
            <consortium name="US DOE Joint Genome Institute (JGI-PGF)"/>
            <person name="Walter F."/>
            <person name="Albersmeier A."/>
            <person name="Kalinowski J."/>
            <person name="Ruckert C."/>
        </authorList>
    </citation>
    <scope>NUCLEOTIDE SEQUENCE</scope>
    <source>
        <strain evidence="5">JCM 13064</strain>
    </source>
</reference>
<keyword evidence="6" id="KW-1185">Reference proteome</keyword>
<dbReference type="Pfam" id="PF00005">
    <property type="entry name" value="ABC_tran"/>
    <property type="match status" value="1"/>
</dbReference>
<dbReference type="SMART" id="SM00382">
    <property type="entry name" value="AAA"/>
    <property type="match status" value="1"/>
</dbReference>
<dbReference type="SUPFAM" id="SSF52540">
    <property type="entry name" value="P-loop containing nucleoside triphosphate hydrolases"/>
    <property type="match status" value="1"/>
</dbReference>
<dbReference type="GO" id="GO:0005524">
    <property type="term" value="F:ATP binding"/>
    <property type="evidence" value="ECO:0007669"/>
    <property type="project" value="UniProtKB-KW"/>
</dbReference>
<evidence type="ECO:0000256" key="3">
    <source>
        <dbReference type="ARBA" id="ARBA00022840"/>
    </source>
</evidence>
<dbReference type="InterPro" id="IPR050093">
    <property type="entry name" value="ABC_SmlMolc_Importer"/>
</dbReference>
<dbReference type="PANTHER" id="PTHR42781">
    <property type="entry name" value="SPERMIDINE/PUTRESCINE IMPORT ATP-BINDING PROTEIN POTA"/>
    <property type="match status" value="1"/>
</dbReference>
<evidence type="ECO:0000313" key="5">
    <source>
        <dbReference type="EMBL" id="GGK89783.1"/>
    </source>
</evidence>
<organism evidence="5 6">
    <name type="scientific">Sphaerisporangium melleum</name>
    <dbReference type="NCBI Taxonomy" id="321316"/>
    <lineage>
        <taxon>Bacteria</taxon>
        <taxon>Bacillati</taxon>
        <taxon>Actinomycetota</taxon>
        <taxon>Actinomycetes</taxon>
        <taxon>Streptosporangiales</taxon>
        <taxon>Streptosporangiaceae</taxon>
        <taxon>Sphaerisporangium</taxon>
    </lineage>
</organism>
<dbReference type="InterPro" id="IPR003593">
    <property type="entry name" value="AAA+_ATPase"/>
</dbReference>
<name>A0A917R459_9ACTN</name>
<comment type="caution">
    <text evidence="5">The sequence shown here is derived from an EMBL/GenBank/DDBJ whole genome shotgun (WGS) entry which is preliminary data.</text>
</comment>
<dbReference type="GO" id="GO:0016887">
    <property type="term" value="F:ATP hydrolysis activity"/>
    <property type="evidence" value="ECO:0007669"/>
    <property type="project" value="InterPro"/>
</dbReference>